<name>A0ABV2M5D1_9FIRM</name>
<accession>A0ABV2M5D1</accession>
<dbReference type="RefSeq" id="WP_257464925.1">
    <property type="nucleotide sequence ID" value="NZ_BAABXP010000007.1"/>
</dbReference>
<feature type="coiled-coil region" evidence="1">
    <location>
        <begin position="12"/>
        <end position="39"/>
    </location>
</feature>
<proteinExistence type="predicted"/>
<evidence type="ECO:0000256" key="2">
    <source>
        <dbReference type="SAM" id="MobiDB-lite"/>
    </source>
</evidence>
<sequence length="83" mass="9705">MGNRNAEGKVPVSNWKKYLINATEEKETLEAEKKEVLEKLRPLQKVQRSVDLVMMEIEDQPDPENLLAEEKQNAEIRSKRKIE</sequence>
<evidence type="ECO:0000313" key="4">
    <source>
        <dbReference type="Proteomes" id="UP001549106"/>
    </source>
</evidence>
<comment type="caution">
    <text evidence="3">The sequence shown here is derived from an EMBL/GenBank/DDBJ whole genome shotgun (WGS) entry which is preliminary data.</text>
</comment>
<feature type="region of interest" description="Disordered" evidence="2">
    <location>
        <begin position="61"/>
        <end position="83"/>
    </location>
</feature>
<keyword evidence="1" id="KW-0175">Coiled coil</keyword>
<evidence type="ECO:0000256" key="1">
    <source>
        <dbReference type="SAM" id="Coils"/>
    </source>
</evidence>
<reference evidence="3 4" key="1">
    <citation type="submission" date="2024-06" db="EMBL/GenBank/DDBJ databases">
        <title>Genomic Encyclopedia of Type Strains, Phase IV (KMG-IV): sequencing the most valuable type-strain genomes for metagenomic binning, comparative biology and taxonomic classification.</title>
        <authorList>
            <person name="Goeker M."/>
        </authorList>
    </citation>
    <scope>NUCLEOTIDE SEQUENCE [LARGE SCALE GENOMIC DNA]</scope>
    <source>
        <strain evidence="3 4">DSM 29492</strain>
    </source>
</reference>
<feature type="compositionally biased region" description="Basic and acidic residues" evidence="2">
    <location>
        <begin position="68"/>
        <end position="83"/>
    </location>
</feature>
<gene>
    <name evidence="3" type="ORF">ABID24_002936</name>
</gene>
<keyword evidence="4" id="KW-1185">Reference proteome</keyword>
<protein>
    <submittedName>
        <fullName evidence="3">Uncharacterized protein</fullName>
    </submittedName>
</protein>
<organism evidence="3 4">
    <name type="scientific">Blautia caecimuris</name>
    <dbReference type="NCBI Taxonomy" id="1796615"/>
    <lineage>
        <taxon>Bacteria</taxon>
        <taxon>Bacillati</taxon>
        <taxon>Bacillota</taxon>
        <taxon>Clostridia</taxon>
        <taxon>Lachnospirales</taxon>
        <taxon>Lachnospiraceae</taxon>
        <taxon>Blautia</taxon>
    </lineage>
</organism>
<evidence type="ECO:0000313" key="3">
    <source>
        <dbReference type="EMBL" id="MET3751675.1"/>
    </source>
</evidence>
<dbReference type="EMBL" id="JBEPMJ010000026">
    <property type="protein sequence ID" value="MET3751675.1"/>
    <property type="molecule type" value="Genomic_DNA"/>
</dbReference>
<dbReference type="Proteomes" id="UP001549106">
    <property type="component" value="Unassembled WGS sequence"/>
</dbReference>